<accession>A0AAD9L083</accession>
<dbReference type="EMBL" id="JAODUO010000424">
    <property type="protein sequence ID" value="KAK2180837.1"/>
    <property type="molecule type" value="Genomic_DNA"/>
</dbReference>
<keyword evidence="2" id="KW-1185">Reference proteome</keyword>
<organism evidence="1 2">
    <name type="scientific">Ridgeia piscesae</name>
    <name type="common">Tubeworm</name>
    <dbReference type="NCBI Taxonomy" id="27915"/>
    <lineage>
        <taxon>Eukaryota</taxon>
        <taxon>Metazoa</taxon>
        <taxon>Spiralia</taxon>
        <taxon>Lophotrochozoa</taxon>
        <taxon>Annelida</taxon>
        <taxon>Polychaeta</taxon>
        <taxon>Sedentaria</taxon>
        <taxon>Canalipalpata</taxon>
        <taxon>Sabellida</taxon>
        <taxon>Siboglinidae</taxon>
        <taxon>Ridgeia</taxon>
    </lineage>
</organism>
<reference evidence="1" key="1">
    <citation type="journal article" date="2023" name="Mol. Biol. Evol.">
        <title>Third-Generation Sequencing Reveals the Adaptive Role of the Epigenome in Three Deep-Sea Polychaetes.</title>
        <authorList>
            <person name="Perez M."/>
            <person name="Aroh O."/>
            <person name="Sun Y."/>
            <person name="Lan Y."/>
            <person name="Juniper S.K."/>
            <person name="Young C.R."/>
            <person name="Angers B."/>
            <person name="Qian P.Y."/>
        </authorList>
    </citation>
    <scope>NUCLEOTIDE SEQUENCE</scope>
    <source>
        <strain evidence="1">R07B-5</strain>
    </source>
</reference>
<comment type="caution">
    <text evidence="1">The sequence shown here is derived from an EMBL/GenBank/DDBJ whole genome shotgun (WGS) entry which is preliminary data.</text>
</comment>
<dbReference type="AlphaFoldDB" id="A0AAD9L083"/>
<dbReference type="Proteomes" id="UP001209878">
    <property type="component" value="Unassembled WGS sequence"/>
</dbReference>
<sequence length="265" mass="27998">MAECKQCSGPRGVTSDDTCGGCAEFCHLCFVNGAGKCDPDKCFLGYTLDAANTCIECSHDCKKCSYNSSGKQTECVACYGLFGLTAEKKCAACAPNCDGCTNSGAGKCDSTECIDRFTFDEASKTCKRCPSHCSSCRYINNNATCIRCDDHFGINTDNKTCGVCSANCDGCATSGAGKCDPNNCHIHYALDTDTETCKPCTQLENCINCTYHDFVCTSCLSPYELTGNATTCSGESANVLHAGPWMTVYAATASMIVCLVTGLVV</sequence>
<evidence type="ECO:0000313" key="1">
    <source>
        <dbReference type="EMBL" id="KAK2180837.1"/>
    </source>
</evidence>
<name>A0AAD9L083_RIDPI</name>
<protein>
    <submittedName>
        <fullName evidence="1">Uncharacterized protein</fullName>
    </submittedName>
</protein>
<proteinExistence type="predicted"/>
<dbReference type="SUPFAM" id="SSF57184">
    <property type="entry name" value="Growth factor receptor domain"/>
    <property type="match status" value="1"/>
</dbReference>
<dbReference type="InterPro" id="IPR009030">
    <property type="entry name" value="Growth_fac_rcpt_cys_sf"/>
</dbReference>
<gene>
    <name evidence="1" type="ORF">NP493_423g02023</name>
</gene>
<evidence type="ECO:0000313" key="2">
    <source>
        <dbReference type="Proteomes" id="UP001209878"/>
    </source>
</evidence>